<proteinExistence type="predicted"/>
<name>A0ABQ0PA93_9PROT</name>
<keyword evidence="2" id="KW-1133">Transmembrane helix</keyword>
<organism evidence="3 4">
    <name type="scientific">Gluconacetobacter sacchari DSM 12717</name>
    <dbReference type="NCBI Taxonomy" id="1307940"/>
    <lineage>
        <taxon>Bacteria</taxon>
        <taxon>Pseudomonadati</taxon>
        <taxon>Pseudomonadota</taxon>
        <taxon>Alphaproteobacteria</taxon>
        <taxon>Acetobacterales</taxon>
        <taxon>Acetobacteraceae</taxon>
        <taxon>Gluconacetobacter</taxon>
    </lineage>
</organism>
<feature type="transmembrane region" description="Helical" evidence="2">
    <location>
        <begin position="15"/>
        <end position="35"/>
    </location>
</feature>
<accession>A0ABQ0PA93</accession>
<evidence type="ECO:0000256" key="1">
    <source>
        <dbReference type="SAM" id="Coils"/>
    </source>
</evidence>
<keyword evidence="2" id="KW-0812">Transmembrane</keyword>
<sequence length="97" mass="10798">MPGDLMSDPMTPQPWWAAALGAGLFTIRWLIGFGGRSATATIRSQAKEIARLSSRIDDLEARQRDNEEQIADLRTENVQLRQKIHGVDTNDAARPPQ</sequence>
<dbReference type="EMBL" id="BAQP01000264">
    <property type="protein sequence ID" value="GBQ28444.1"/>
    <property type="molecule type" value="Genomic_DNA"/>
</dbReference>
<evidence type="ECO:0000313" key="4">
    <source>
        <dbReference type="Proteomes" id="UP001060895"/>
    </source>
</evidence>
<keyword evidence="1" id="KW-0175">Coiled coil</keyword>
<protein>
    <recommendedName>
        <fullName evidence="5">Phage shock protein B</fullName>
    </recommendedName>
</protein>
<evidence type="ECO:0000313" key="3">
    <source>
        <dbReference type="EMBL" id="GBQ28444.1"/>
    </source>
</evidence>
<evidence type="ECO:0008006" key="5">
    <source>
        <dbReference type="Google" id="ProtNLM"/>
    </source>
</evidence>
<feature type="coiled-coil region" evidence="1">
    <location>
        <begin position="42"/>
        <end position="83"/>
    </location>
</feature>
<evidence type="ECO:0000256" key="2">
    <source>
        <dbReference type="SAM" id="Phobius"/>
    </source>
</evidence>
<reference evidence="3" key="1">
    <citation type="submission" date="2013-04" db="EMBL/GenBank/DDBJ databases">
        <title>The genome sequencing project of 58 acetic acid bacteria.</title>
        <authorList>
            <person name="Okamoto-Kainuma A."/>
            <person name="Ishikawa M."/>
            <person name="Umino S."/>
            <person name="Koizumi Y."/>
            <person name="Shiwa Y."/>
            <person name="Yoshikawa H."/>
            <person name="Matsutani M."/>
            <person name="Matsushita K."/>
        </authorList>
    </citation>
    <scope>NUCLEOTIDE SEQUENCE</scope>
    <source>
        <strain evidence="3">DSM 12717</strain>
    </source>
</reference>
<keyword evidence="4" id="KW-1185">Reference proteome</keyword>
<keyword evidence="2" id="KW-0472">Membrane</keyword>
<comment type="caution">
    <text evidence="3">The sequence shown here is derived from an EMBL/GenBank/DDBJ whole genome shotgun (WGS) entry which is preliminary data.</text>
</comment>
<dbReference type="Proteomes" id="UP001060895">
    <property type="component" value="Unassembled WGS sequence"/>
</dbReference>
<gene>
    <name evidence="3" type="ORF">AA12717_2954</name>
</gene>